<sequence>MRTPGGCSPTILPSCTTSPAASPSPPSASFPRCHGLDLLAMAALEASGVGKEDEGSNNQEDSCKAGYNSKPAMAAKGDGGIGGVGFGEVPKKRGRQALMPSKYQDSVLQPWKRRSRQRRLPDAATRLG</sequence>
<evidence type="ECO:0000313" key="2">
    <source>
        <dbReference type="EMBL" id="JAT50262.1"/>
    </source>
</evidence>
<dbReference type="GO" id="GO:0003677">
    <property type="term" value="F:DNA binding"/>
    <property type="evidence" value="ECO:0007669"/>
    <property type="project" value="UniProtKB-KW"/>
</dbReference>
<proteinExistence type="predicted"/>
<dbReference type="AlphaFoldDB" id="A0A1D1Y6K4"/>
<accession>A0A1D1Y6K4</accession>
<feature type="region of interest" description="Disordered" evidence="1">
    <location>
        <begin position="1"/>
        <end position="32"/>
    </location>
</feature>
<gene>
    <name evidence="2" type="primary">Pitx2_0</name>
    <name evidence="2" type="ORF">g.38256</name>
</gene>
<protein>
    <submittedName>
        <fullName evidence="2">Pituitary homeobox 2</fullName>
    </submittedName>
</protein>
<keyword evidence="2" id="KW-0371">Homeobox</keyword>
<organism evidence="2">
    <name type="scientific">Anthurium amnicola</name>
    <dbReference type="NCBI Taxonomy" id="1678845"/>
    <lineage>
        <taxon>Eukaryota</taxon>
        <taxon>Viridiplantae</taxon>
        <taxon>Streptophyta</taxon>
        <taxon>Embryophyta</taxon>
        <taxon>Tracheophyta</taxon>
        <taxon>Spermatophyta</taxon>
        <taxon>Magnoliopsida</taxon>
        <taxon>Liliopsida</taxon>
        <taxon>Araceae</taxon>
        <taxon>Pothoideae</taxon>
        <taxon>Potheae</taxon>
        <taxon>Anthurium</taxon>
    </lineage>
</organism>
<dbReference type="EMBL" id="GDJX01017674">
    <property type="protein sequence ID" value="JAT50262.1"/>
    <property type="molecule type" value="Transcribed_RNA"/>
</dbReference>
<evidence type="ECO:0000256" key="1">
    <source>
        <dbReference type="SAM" id="MobiDB-lite"/>
    </source>
</evidence>
<feature type="compositionally biased region" description="Gly residues" evidence="1">
    <location>
        <begin position="77"/>
        <end position="86"/>
    </location>
</feature>
<feature type="region of interest" description="Disordered" evidence="1">
    <location>
        <begin position="47"/>
        <end position="128"/>
    </location>
</feature>
<name>A0A1D1Y6K4_9ARAE</name>
<keyword evidence="2" id="KW-0238">DNA-binding</keyword>
<reference evidence="2" key="1">
    <citation type="submission" date="2015-07" db="EMBL/GenBank/DDBJ databases">
        <title>Transcriptome Assembly of Anthurium amnicola.</title>
        <authorList>
            <person name="Suzuki J."/>
        </authorList>
    </citation>
    <scope>NUCLEOTIDE SEQUENCE</scope>
</reference>